<dbReference type="GO" id="GO:0005886">
    <property type="term" value="C:plasma membrane"/>
    <property type="evidence" value="ECO:0007669"/>
    <property type="project" value="UniProtKB-SubCell"/>
</dbReference>
<feature type="transmembrane region" description="Helical" evidence="6">
    <location>
        <begin position="186"/>
        <end position="206"/>
    </location>
</feature>
<feature type="transmembrane region" description="Helical" evidence="6">
    <location>
        <begin position="39"/>
        <end position="63"/>
    </location>
</feature>
<evidence type="ECO:0000256" key="1">
    <source>
        <dbReference type="ARBA" id="ARBA00004651"/>
    </source>
</evidence>
<organism evidence="7 8">
    <name type="scientific">Aeromonas schubertii</name>
    <dbReference type="NCBI Taxonomy" id="652"/>
    <lineage>
        <taxon>Bacteria</taxon>
        <taxon>Pseudomonadati</taxon>
        <taxon>Pseudomonadota</taxon>
        <taxon>Gammaproteobacteria</taxon>
        <taxon>Aeromonadales</taxon>
        <taxon>Aeromonadaceae</taxon>
        <taxon>Aeromonas</taxon>
    </lineage>
</organism>
<accession>A0A0S2SHT2</accession>
<reference evidence="8" key="1">
    <citation type="submission" date="2015-10" db="EMBL/GenBank/DDBJ databases">
        <title>Complete Genome Sequence of Aeromonas schubertii strain WL1483.</title>
        <authorList>
            <person name="Liu L."/>
        </authorList>
    </citation>
    <scope>NUCLEOTIDE SEQUENCE [LARGE SCALE GENOMIC DNA]</scope>
    <source>
        <strain evidence="8">WL1483</strain>
    </source>
</reference>
<evidence type="ECO:0000313" key="7">
    <source>
        <dbReference type="EMBL" id="ALP41252.1"/>
    </source>
</evidence>
<evidence type="ECO:0000256" key="4">
    <source>
        <dbReference type="ARBA" id="ARBA00022989"/>
    </source>
</evidence>
<dbReference type="PANTHER" id="PTHR30086">
    <property type="entry name" value="ARGININE EXPORTER PROTEIN ARGO"/>
    <property type="match status" value="1"/>
</dbReference>
<dbReference type="GO" id="GO:0015171">
    <property type="term" value="F:amino acid transmembrane transporter activity"/>
    <property type="evidence" value="ECO:0007669"/>
    <property type="project" value="TreeGrafter"/>
</dbReference>
<reference evidence="7 8" key="2">
    <citation type="journal article" date="2016" name="Genome Announc.">
        <title>Complete Genome Sequence of the Highly Virulent Aeromonas schubertii Strain WL1483, Isolated from Diseased Snakehead Fish (Channa argus) in China.</title>
        <authorList>
            <person name="Liu L."/>
            <person name="Li N."/>
            <person name="Zhang D."/>
            <person name="Fu X."/>
            <person name="Shi C."/>
            <person name="Lin Q."/>
            <person name="Hao G."/>
        </authorList>
    </citation>
    <scope>NUCLEOTIDE SEQUENCE [LARGE SCALE GENOMIC DNA]</scope>
    <source>
        <strain evidence="7 8">WL1483</strain>
    </source>
</reference>
<name>A0A0S2SHT2_9GAMM</name>
<keyword evidence="4 6" id="KW-1133">Transmembrane helix</keyword>
<comment type="subcellular location">
    <subcellularLocation>
        <location evidence="1">Cell membrane</location>
        <topology evidence="1">Multi-pass membrane protein</topology>
    </subcellularLocation>
</comment>
<proteinExistence type="predicted"/>
<evidence type="ECO:0000256" key="2">
    <source>
        <dbReference type="ARBA" id="ARBA00022475"/>
    </source>
</evidence>
<sequence>MKELIPLWQGLTLGLAMIVPIGAQNAFVLNQGIRRHHHLMVAAICIVCDVFLITLGVFGAGAVMSSQPLLLGLITAAGILFLATYGSLALRSALRPTGTSGEGDGVRLVGRMAVLLATLAVTLLNPHVYLDTLVILGSLGSQLAGDERPWFALGCLLASLLWFSALSLGAARFAPVLSRPRVKQGIDLLVGFIMLTLAGQLSLQLLESLGAEAL</sequence>
<dbReference type="PANTHER" id="PTHR30086:SF20">
    <property type="entry name" value="ARGININE EXPORTER PROTEIN ARGO-RELATED"/>
    <property type="match status" value="1"/>
</dbReference>
<dbReference type="PATRIC" id="fig|652.5.peg.3063"/>
<evidence type="ECO:0000256" key="6">
    <source>
        <dbReference type="SAM" id="Phobius"/>
    </source>
</evidence>
<feature type="transmembrane region" description="Helical" evidence="6">
    <location>
        <begin position="150"/>
        <end position="174"/>
    </location>
</feature>
<dbReference type="InterPro" id="IPR001123">
    <property type="entry name" value="LeuE-type"/>
</dbReference>
<gene>
    <name evidence="7" type="primary">yggA</name>
    <name evidence="7" type="ORF">WL1483_1833</name>
</gene>
<evidence type="ECO:0000256" key="5">
    <source>
        <dbReference type="ARBA" id="ARBA00023136"/>
    </source>
</evidence>
<evidence type="ECO:0000256" key="3">
    <source>
        <dbReference type="ARBA" id="ARBA00022692"/>
    </source>
</evidence>
<feature type="transmembrane region" description="Helical" evidence="6">
    <location>
        <begin position="108"/>
        <end position="130"/>
    </location>
</feature>
<protein>
    <submittedName>
        <fullName evidence="7">LysE/YggA family protein</fullName>
    </submittedName>
</protein>
<dbReference type="KEGG" id="asr:WL1483_1833"/>
<keyword evidence="2" id="KW-1003">Cell membrane</keyword>
<dbReference type="EMBL" id="CP013067">
    <property type="protein sequence ID" value="ALP41252.1"/>
    <property type="molecule type" value="Genomic_DNA"/>
</dbReference>
<dbReference type="Pfam" id="PF01810">
    <property type="entry name" value="LysE"/>
    <property type="match status" value="1"/>
</dbReference>
<feature type="transmembrane region" description="Helical" evidence="6">
    <location>
        <begin position="69"/>
        <end position="88"/>
    </location>
</feature>
<dbReference type="Proteomes" id="UP000058114">
    <property type="component" value="Chromosome"/>
</dbReference>
<keyword evidence="3 6" id="KW-0812">Transmembrane</keyword>
<evidence type="ECO:0000313" key="8">
    <source>
        <dbReference type="Proteomes" id="UP000058114"/>
    </source>
</evidence>
<dbReference type="AlphaFoldDB" id="A0A0S2SHT2"/>
<dbReference type="RefSeq" id="WP_060586966.1">
    <property type="nucleotide sequence ID" value="NZ_CP013067.1"/>
</dbReference>
<keyword evidence="5 6" id="KW-0472">Membrane</keyword>
<feature type="transmembrane region" description="Helical" evidence="6">
    <location>
        <begin position="6"/>
        <end position="27"/>
    </location>
</feature>